<sequence>MIIDAQSVKNTDPAALKGYDAGKKVSGIKRQIAVDTQGLPHAVAVTTAEVTDRKGALLALTRCTPNLSRVQSLLDDSGYVGQPFAQGVQEILGGHVTVQIAKRSELHTFKVMPKRWIVERSFAWLEKNRRLWKNCERLLNTSLQFVHLAFLALLLRRS</sequence>
<dbReference type="Pfam" id="PF01609">
    <property type="entry name" value="DDE_Tnp_1"/>
    <property type="match status" value="1"/>
</dbReference>
<gene>
    <name evidence="2" type="ORF">SAMN04489710_101380</name>
</gene>
<organism evidence="2 3">
    <name type="scientific">Paracidovorax konjaci</name>
    <dbReference type="NCBI Taxonomy" id="32040"/>
    <lineage>
        <taxon>Bacteria</taxon>
        <taxon>Pseudomonadati</taxon>
        <taxon>Pseudomonadota</taxon>
        <taxon>Betaproteobacteria</taxon>
        <taxon>Burkholderiales</taxon>
        <taxon>Comamonadaceae</taxon>
        <taxon>Paracidovorax</taxon>
    </lineage>
</organism>
<accession>A0A1I1RTQ7</accession>
<dbReference type="GO" id="GO:0004803">
    <property type="term" value="F:transposase activity"/>
    <property type="evidence" value="ECO:0007669"/>
    <property type="project" value="InterPro"/>
</dbReference>
<dbReference type="PANTHER" id="PTHR30007:SF0">
    <property type="entry name" value="TRANSPOSASE"/>
    <property type="match status" value="1"/>
</dbReference>
<dbReference type="InterPro" id="IPR002559">
    <property type="entry name" value="Transposase_11"/>
</dbReference>
<evidence type="ECO:0000313" key="2">
    <source>
        <dbReference type="EMBL" id="SFD37756.1"/>
    </source>
</evidence>
<reference evidence="3" key="1">
    <citation type="submission" date="2016-10" db="EMBL/GenBank/DDBJ databases">
        <authorList>
            <person name="Varghese N."/>
            <person name="Submissions S."/>
        </authorList>
    </citation>
    <scope>NUCLEOTIDE SEQUENCE [LARGE SCALE GENOMIC DNA]</scope>
    <source>
        <strain evidence="3">DSM 7481</strain>
    </source>
</reference>
<evidence type="ECO:0000259" key="1">
    <source>
        <dbReference type="Pfam" id="PF01609"/>
    </source>
</evidence>
<protein>
    <submittedName>
        <fullName evidence="2">Transposase</fullName>
    </submittedName>
</protein>
<dbReference type="GO" id="GO:0006313">
    <property type="term" value="P:DNA transposition"/>
    <property type="evidence" value="ECO:0007669"/>
    <property type="project" value="InterPro"/>
</dbReference>
<evidence type="ECO:0000313" key="3">
    <source>
        <dbReference type="Proteomes" id="UP000199517"/>
    </source>
</evidence>
<dbReference type="EMBL" id="FOMQ01000001">
    <property type="protein sequence ID" value="SFD37756.1"/>
    <property type="molecule type" value="Genomic_DNA"/>
</dbReference>
<dbReference type="PANTHER" id="PTHR30007">
    <property type="entry name" value="PHP DOMAIN PROTEIN"/>
    <property type="match status" value="1"/>
</dbReference>
<dbReference type="AlphaFoldDB" id="A0A1I1RTQ7"/>
<proteinExistence type="predicted"/>
<dbReference type="GO" id="GO:0003677">
    <property type="term" value="F:DNA binding"/>
    <property type="evidence" value="ECO:0007669"/>
    <property type="project" value="InterPro"/>
</dbReference>
<dbReference type="Proteomes" id="UP000199517">
    <property type="component" value="Unassembled WGS sequence"/>
</dbReference>
<feature type="domain" description="Transposase IS4-like" evidence="1">
    <location>
        <begin position="2"/>
        <end position="155"/>
    </location>
</feature>
<keyword evidence="3" id="KW-1185">Reference proteome</keyword>
<dbReference type="NCBIfam" id="NF033580">
    <property type="entry name" value="transpos_IS5_3"/>
    <property type="match status" value="1"/>
</dbReference>
<name>A0A1I1RTQ7_9BURK</name>